<proteinExistence type="predicted"/>
<keyword evidence="4" id="KW-0902">Two-component regulatory system</keyword>
<dbReference type="Pfam" id="PF00072">
    <property type="entry name" value="Response_reg"/>
    <property type="match status" value="1"/>
</dbReference>
<evidence type="ECO:0000256" key="3">
    <source>
        <dbReference type="ARBA" id="ARBA00022553"/>
    </source>
</evidence>
<dbReference type="InterPro" id="IPR011006">
    <property type="entry name" value="CheY-like_superfamily"/>
</dbReference>
<dbReference type="Gene3D" id="3.40.50.2300">
    <property type="match status" value="1"/>
</dbReference>
<feature type="domain" description="Response regulatory" evidence="10">
    <location>
        <begin position="4"/>
        <end position="117"/>
    </location>
</feature>
<dbReference type="SUPFAM" id="SSF46894">
    <property type="entry name" value="C-terminal effector domain of the bipartite response regulators"/>
    <property type="match status" value="1"/>
</dbReference>
<evidence type="ECO:0000256" key="8">
    <source>
        <dbReference type="PROSITE-ProRule" id="PRU00169"/>
    </source>
</evidence>
<evidence type="ECO:0000256" key="2">
    <source>
        <dbReference type="ARBA" id="ARBA00022490"/>
    </source>
</evidence>
<dbReference type="GO" id="GO:0032993">
    <property type="term" value="C:protein-DNA complex"/>
    <property type="evidence" value="ECO:0007669"/>
    <property type="project" value="TreeGrafter"/>
</dbReference>
<evidence type="ECO:0000256" key="4">
    <source>
        <dbReference type="ARBA" id="ARBA00023012"/>
    </source>
</evidence>
<evidence type="ECO:0000256" key="9">
    <source>
        <dbReference type="PROSITE-ProRule" id="PRU01091"/>
    </source>
</evidence>
<keyword evidence="7" id="KW-0804">Transcription</keyword>
<feature type="modified residue" description="4-aspartylphosphate" evidence="8">
    <location>
        <position position="53"/>
    </location>
</feature>
<dbReference type="CDD" id="cd00383">
    <property type="entry name" value="trans_reg_C"/>
    <property type="match status" value="1"/>
</dbReference>
<comment type="subcellular location">
    <subcellularLocation>
        <location evidence="1">Cytoplasm</location>
    </subcellularLocation>
</comment>
<dbReference type="Pfam" id="PF00486">
    <property type="entry name" value="Trans_reg_C"/>
    <property type="match status" value="1"/>
</dbReference>
<dbReference type="GO" id="GO:0000156">
    <property type="term" value="F:phosphorelay response regulator activity"/>
    <property type="evidence" value="ECO:0007669"/>
    <property type="project" value="TreeGrafter"/>
</dbReference>
<gene>
    <name evidence="12" type="ORF">HNQ65_001579</name>
</gene>
<evidence type="ECO:0000256" key="7">
    <source>
        <dbReference type="ARBA" id="ARBA00023163"/>
    </source>
</evidence>
<dbReference type="AlphaFoldDB" id="A0A7W7Y9E9"/>
<dbReference type="PANTHER" id="PTHR48111">
    <property type="entry name" value="REGULATOR OF RPOS"/>
    <property type="match status" value="1"/>
</dbReference>
<organism evidence="12 13">
    <name type="scientific">Prosthecobacter vanneervenii</name>
    <dbReference type="NCBI Taxonomy" id="48466"/>
    <lineage>
        <taxon>Bacteria</taxon>
        <taxon>Pseudomonadati</taxon>
        <taxon>Verrucomicrobiota</taxon>
        <taxon>Verrucomicrobiia</taxon>
        <taxon>Verrucomicrobiales</taxon>
        <taxon>Verrucomicrobiaceae</taxon>
        <taxon>Prosthecobacter</taxon>
    </lineage>
</organism>
<dbReference type="NCBIfam" id="NF008296">
    <property type="entry name" value="PRK11083.1"/>
    <property type="match status" value="1"/>
</dbReference>
<dbReference type="GO" id="GO:0005829">
    <property type="term" value="C:cytosol"/>
    <property type="evidence" value="ECO:0007669"/>
    <property type="project" value="TreeGrafter"/>
</dbReference>
<dbReference type="InterPro" id="IPR036388">
    <property type="entry name" value="WH-like_DNA-bd_sf"/>
</dbReference>
<dbReference type="PROSITE" id="PS51755">
    <property type="entry name" value="OMPR_PHOB"/>
    <property type="match status" value="1"/>
</dbReference>
<evidence type="ECO:0000259" key="11">
    <source>
        <dbReference type="PROSITE" id="PS51755"/>
    </source>
</evidence>
<keyword evidence="6 9" id="KW-0238">DNA-binding</keyword>
<dbReference type="Gene3D" id="1.10.10.10">
    <property type="entry name" value="Winged helix-like DNA-binding domain superfamily/Winged helix DNA-binding domain"/>
    <property type="match status" value="1"/>
</dbReference>
<reference evidence="12 13" key="1">
    <citation type="submission" date="2020-08" db="EMBL/GenBank/DDBJ databases">
        <title>Genomic Encyclopedia of Type Strains, Phase IV (KMG-IV): sequencing the most valuable type-strain genomes for metagenomic binning, comparative biology and taxonomic classification.</title>
        <authorList>
            <person name="Goeker M."/>
        </authorList>
    </citation>
    <scope>NUCLEOTIDE SEQUENCE [LARGE SCALE GENOMIC DNA]</scope>
    <source>
        <strain evidence="12 13">DSM 12252</strain>
    </source>
</reference>
<dbReference type="GO" id="GO:0045893">
    <property type="term" value="P:positive regulation of DNA-templated transcription"/>
    <property type="evidence" value="ECO:0007669"/>
    <property type="project" value="UniProtKB-ARBA"/>
</dbReference>
<dbReference type="InterPro" id="IPR001867">
    <property type="entry name" value="OmpR/PhoB-type_DNA-bd"/>
</dbReference>
<keyword evidence="3 8" id="KW-0597">Phosphoprotein</keyword>
<feature type="domain" description="OmpR/PhoB-type" evidence="11">
    <location>
        <begin position="128"/>
        <end position="227"/>
    </location>
</feature>
<dbReference type="Proteomes" id="UP000590740">
    <property type="component" value="Unassembled WGS sequence"/>
</dbReference>
<evidence type="ECO:0000256" key="1">
    <source>
        <dbReference type="ARBA" id="ARBA00004496"/>
    </source>
</evidence>
<name>A0A7W7Y9E9_9BACT</name>
<keyword evidence="13" id="KW-1185">Reference proteome</keyword>
<evidence type="ECO:0000313" key="12">
    <source>
        <dbReference type="EMBL" id="MBB5032011.1"/>
    </source>
</evidence>
<dbReference type="GO" id="GO:0000987">
    <property type="term" value="F:cis-regulatory region sequence-specific DNA binding"/>
    <property type="evidence" value="ECO:0007669"/>
    <property type="project" value="UniProtKB-ARBA"/>
</dbReference>
<dbReference type="SUPFAM" id="SSF52172">
    <property type="entry name" value="CheY-like"/>
    <property type="match status" value="1"/>
</dbReference>
<dbReference type="InterPro" id="IPR039420">
    <property type="entry name" value="WalR-like"/>
</dbReference>
<evidence type="ECO:0000313" key="13">
    <source>
        <dbReference type="Proteomes" id="UP000590740"/>
    </source>
</evidence>
<dbReference type="RefSeq" id="WP_184338931.1">
    <property type="nucleotide sequence ID" value="NZ_JACHIG010000002.1"/>
</dbReference>
<sequence>MSAKILIVEDEPSICENVVYALEADGFVVSTAATGRAALDLMKAQEFNLVILDVGLPDMTGFEVCREIRKTRALPVLFLTARSSEVDRVVGLEIGGDDYVVKPFSPRELVARVRAILRRVSAVPLPAQRPDTTVPLVIDDVRCQAIYYGTALNLSRYEFRMLKAFAAHPGRVFSREQLMDHASEEPDASMERTVDTHVKTLRARMRGVRAGLEPIVTHRGMGYSLLETWPD</sequence>
<keyword evidence="5" id="KW-0805">Transcription regulation</keyword>
<dbReference type="GO" id="GO:0042802">
    <property type="term" value="F:identical protein binding"/>
    <property type="evidence" value="ECO:0007669"/>
    <property type="project" value="UniProtKB-ARBA"/>
</dbReference>
<evidence type="ECO:0000256" key="5">
    <source>
        <dbReference type="ARBA" id="ARBA00023015"/>
    </source>
</evidence>
<dbReference type="InterPro" id="IPR001789">
    <property type="entry name" value="Sig_transdc_resp-reg_receiver"/>
</dbReference>
<keyword evidence="2" id="KW-0963">Cytoplasm</keyword>
<evidence type="ECO:0000259" key="10">
    <source>
        <dbReference type="PROSITE" id="PS50110"/>
    </source>
</evidence>
<comment type="caution">
    <text evidence="12">The sequence shown here is derived from an EMBL/GenBank/DDBJ whole genome shotgun (WGS) entry which is preliminary data.</text>
</comment>
<dbReference type="SMART" id="SM00862">
    <property type="entry name" value="Trans_reg_C"/>
    <property type="match status" value="1"/>
</dbReference>
<feature type="DNA-binding region" description="OmpR/PhoB-type" evidence="9">
    <location>
        <begin position="128"/>
        <end position="227"/>
    </location>
</feature>
<dbReference type="FunFam" id="3.40.50.2300:FF:000021">
    <property type="entry name" value="Two-component system response regulator KdpE"/>
    <property type="match status" value="1"/>
</dbReference>
<dbReference type="InterPro" id="IPR016032">
    <property type="entry name" value="Sig_transdc_resp-reg_C-effctor"/>
</dbReference>
<dbReference type="PANTHER" id="PTHR48111:SF6">
    <property type="entry name" value="TRANSCRIPTIONAL REGULATORY PROTEIN CREB"/>
    <property type="match status" value="1"/>
</dbReference>
<protein>
    <submittedName>
        <fullName evidence="12">Two-component system catabolic regulation response regulator CreB</fullName>
    </submittedName>
</protein>
<dbReference type="SMART" id="SM00448">
    <property type="entry name" value="REC"/>
    <property type="match status" value="1"/>
</dbReference>
<dbReference type="EMBL" id="JACHIG010000002">
    <property type="protein sequence ID" value="MBB5032011.1"/>
    <property type="molecule type" value="Genomic_DNA"/>
</dbReference>
<dbReference type="PROSITE" id="PS50110">
    <property type="entry name" value="RESPONSE_REGULATORY"/>
    <property type="match status" value="1"/>
</dbReference>
<accession>A0A7W7Y9E9</accession>
<evidence type="ECO:0000256" key="6">
    <source>
        <dbReference type="ARBA" id="ARBA00023125"/>
    </source>
</evidence>
<dbReference type="Gene3D" id="6.10.250.690">
    <property type="match status" value="1"/>
</dbReference>